<protein>
    <recommendedName>
        <fullName evidence="3">DGQHR domain-containing protein</fullName>
    </recommendedName>
</protein>
<name>A0A2G4F3J4_9CYAN</name>
<dbReference type="NCBIfam" id="TIGR03187">
    <property type="entry name" value="DGQHR"/>
    <property type="match status" value="2"/>
</dbReference>
<dbReference type="Pfam" id="PF14072">
    <property type="entry name" value="DndB"/>
    <property type="match status" value="1"/>
</dbReference>
<gene>
    <name evidence="1" type="ORF">CP500_005790</name>
</gene>
<dbReference type="OrthoDB" id="415825at2"/>
<evidence type="ECO:0008006" key="3">
    <source>
        <dbReference type="Google" id="ProtNLM"/>
    </source>
</evidence>
<accession>A0A2G4F3J4</accession>
<evidence type="ECO:0000313" key="2">
    <source>
        <dbReference type="Proteomes" id="UP000226442"/>
    </source>
</evidence>
<dbReference type="Proteomes" id="UP000226442">
    <property type="component" value="Unassembled WGS sequence"/>
</dbReference>
<sequence length="530" mass="59861">MNTQPADDLATKILEKENSDRQEIALLLDNYLGKDDRIFVQKTQMGNSEAYIGSVTLEWLDSRVRFASQMPLFRQKFDLQTNNIVRDDETIDEIIQRPLDWSRQAALTQYLAARKSHKFPAVLVVVSPPWVDNPLAEEWDKNGVATKSAAEFTSFDKNQNLGLLNVSKEVSIFALDGQHRLMGVQGLMSLIKTGILQRYNKNKKAVGAAITLEDLAEEYQINPNEVHNLAHEKIGIEFIPAAVAGETRQQAQRRVRSIFVHVNLMAVTLSQGQLALLNEDNGFAICARKIAVTHPLLKEQDDRNPRVNWDSATVAAKSTVLTTLQALQDMSERYLEYKFPHWKPERKGLIPMRPEDEELKEGIEEFKKLFDHLATLPSYQRIESGEETAELRRFSFEKPGGEGNILFRPVGQVALANALGILTFRKKLSLKSTFDKLRRYDVDEGFSHMDNPQSAWYGILYDPNKKRMLVSGKDLAAKLIVYLVAGIGDDMDRAHLRQAVAQARTFEGKAISFNGKFVQPKEVGLPPVLS</sequence>
<reference evidence="1" key="1">
    <citation type="submission" date="2017-10" db="EMBL/GenBank/DDBJ databases">
        <title>Draft genome sequence of the planktic cyanobacteria Tychonema bourrellyi isolated from alpine lentic freshwater.</title>
        <authorList>
            <person name="Tett A."/>
            <person name="Armanini F."/>
            <person name="Asnicar F."/>
            <person name="Boscaini A."/>
            <person name="Pasolli E."/>
            <person name="Zolfo M."/>
            <person name="Donati C."/>
            <person name="Salmaso N."/>
            <person name="Segata N."/>
        </authorList>
    </citation>
    <scope>NUCLEOTIDE SEQUENCE</scope>
    <source>
        <strain evidence="1">FEM_GT703</strain>
    </source>
</reference>
<dbReference type="CDD" id="cd16414">
    <property type="entry name" value="dndB_like"/>
    <property type="match status" value="1"/>
</dbReference>
<comment type="caution">
    <text evidence="1">The sequence shown here is derived from an EMBL/GenBank/DDBJ whole genome shotgun (WGS) entry which is preliminary data.</text>
</comment>
<dbReference type="AlphaFoldDB" id="A0A2G4F3J4"/>
<proteinExistence type="predicted"/>
<evidence type="ECO:0000313" key="1">
    <source>
        <dbReference type="EMBL" id="PHX56354.1"/>
    </source>
</evidence>
<organism evidence="1 2">
    <name type="scientific">Tychonema bourrellyi FEM_GT703</name>
    <dbReference type="NCBI Taxonomy" id="2040638"/>
    <lineage>
        <taxon>Bacteria</taxon>
        <taxon>Bacillati</taxon>
        <taxon>Cyanobacteriota</taxon>
        <taxon>Cyanophyceae</taxon>
        <taxon>Oscillatoriophycideae</taxon>
        <taxon>Oscillatoriales</taxon>
        <taxon>Microcoleaceae</taxon>
        <taxon>Tychonema</taxon>
    </lineage>
</organism>
<dbReference type="InterPro" id="IPR017642">
    <property type="entry name" value="DNA_S_mod_DndB"/>
</dbReference>
<keyword evidence="2" id="KW-1185">Reference proteome</keyword>
<dbReference type="RefSeq" id="WP_096830155.1">
    <property type="nucleotide sequence ID" value="NZ_NXIB02000022.1"/>
</dbReference>
<dbReference type="InterPro" id="IPR017601">
    <property type="entry name" value="DGQHR-contain_dom"/>
</dbReference>
<dbReference type="EMBL" id="NXIB02000022">
    <property type="protein sequence ID" value="PHX56354.1"/>
    <property type="molecule type" value="Genomic_DNA"/>
</dbReference>